<comment type="caution">
    <text evidence="1">The sequence shown here is derived from an EMBL/GenBank/DDBJ whole genome shotgun (WGS) entry which is preliminary data.</text>
</comment>
<organism evidence="1 2">
    <name type="scientific">Acaulospora colombiana</name>
    <dbReference type="NCBI Taxonomy" id="27376"/>
    <lineage>
        <taxon>Eukaryota</taxon>
        <taxon>Fungi</taxon>
        <taxon>Fungi incertae sedis</taxon>
        <taxon>Mucoromycota</taxon>
        <taxon>Glomeromycotina</taxon>
        <taxon>Glomeromycetes</taxon>
        <taxon>Diversisporales</taxon>
        <taxon>Acaulosporaceae</taxon>
        <taxon>Acaulospora</taxon>
    </lineage>
</organism>
<accession>A0ACA9KS61</accession>
<evidence type="ECO:0000313" key="2">
    <source>
        <dbReference type="Proteomes" id="UP000789525"/>
    </source>
</evidence>
<gene>
    <name evidence="1" type="ORF">ACOLOM_LOCUS2233</name>
</gene>
<sequence length="380" mass="41755">MTTPFNLPSLDSAYNLPIFQQLPQQQKFHHHQQQAVEATVVSNIFANPTSFLPPQQQQAVAQLAYLYNSSNCNTDSCPPTQPSTIQHAFLYNPTAYPSPPLDASTALPSSRMNTNDSGDHHNNNDNNQNYHHNGSMIPDSSHLAPSQPSFNPDQKTHTIPTITEGYQTAASYPAPQYHPPQTQVDRRTNVPMVSINHPTKIEPGTSEGSTETWTRIPGAAETAGTTPYPFGPYTTKSAKGYDDTAFFTDPSMKIPPGSSTAPQMGYFNPGPVGYDRNGIPHPVNFGNAMPTPQDYPMPIAAMQNQSGNGARNTPQFNPSRPSVPAPQTMMTTFSSKTVSSTPKRYKCNICQKRFTRPSSLQTHTYSHTGEKRMSMPIRLT</sequence>
<evidence type="ECO:0000313" key="1">
    <source>
        <dbReference type="EMBL" id="CAG8487200.1"/>
    </source>
</evidence>
<name>A0ACA9KS61_9GLOM</name>
<protein>
    <submittedName>
        <fullName evidence="1">12061_t:CDS:1</fullName>
    </submittedName>
</protein>
<dbReference type="Proteomes" id="UP000789525">
    <property type="component" value="Unassembled WGS sequence"/>
</dbReference>
<keyword evidence="2" id="KW-1185">Reference proteome</keyword>
<dbReference type="EMBL" id="CAJVPT010002774">
    <property type="protein sequence ID" value="CAG8487200.1"/>
    <property type="molecule type" value="Genomic_DNA"/>
</dbReference>
<reference evidence="1" key="1">
    <citation type="submission" date="2021-06" db="EMBL/GenBank/DDBJ databases">
        <authorList>
            <person name="Kallberg Y."/>
            <person name="Tangrot J."/>
            <person name="Rosling A."/>
        </authorList>
    </citation>
    <scope>NUCLEOTIDE SEQUENCE</scope>
    <source>
        <strain evidence="1">CL356</strain>
    </source>
</reference>
<proteinExistence type="predicted"/>